<feature type="transmembrane region" description="Helical" evidence="1">
    <location>
        <begin position="12"/>
        <end position="33"/>
    </location>
</feature>
<keyword evidence="3" id="KW-1185">Reference proteome</keyword>
<dbReference type="Proteomes" id="UP000033682">
    <property type="component" value="Unassembled WGS sequence"/>
</dbReference>
<proteinExistence type="predicted"/>
<dbReference type="HOGENOM" id="CLU_1872757_0_0_9"/>
<dbReference type="AlphaFoldDB" id="A0A0F4LU30"/>
<reference evidence="2 3" key="1">
    <citation type="submission" date="2015-01" db="EMBL/GenBank/DDBJ databases">
        <title>Comparative genomics of the lactic acid bacteria isolated from the honey bee gut.</title>
        <authorList>
            <person name="Ellegaard K.M."/>
            <person name="Tamarit D."/>
            <person name="Javelind E."/>
            <person name="Olofsson T."/>
            <person name="Andersson S.G."/>
            <person name="Vasquez A."/>
        </authorList>
    </citation>
    <scope>NUCLEOTIDE SEQUENCE [LARGE SCALE GENOMIC DNA]</scope>
    <source>
        <strain evidence="2 3">Hma11</strain>
    </source>
</reference>
<sequence length="136" mass="15536">MRNLKNKKTLRVVKILSVILELWGIWNGFWWFYSEVGALGPVAIQEPADRVYPIAYIAGGVLLFTVCILHAIEIFTKHNVKFFMTICCSALVYNQVIDHILLIAILDDEIPRTINALVTVAVMLLLVYFKDKILEN</sequence>
<dbReference type="PATRIC" id="fig|303541.3.peg.243"/>
<feature type="transmembrane region" description="Helical" evidence="1">
    <location>
        <begin position="112"/>
        <end position="129"/>
    </location>
</feature>
<comment type="caution">
    <text evidence="2">The sequence shown here is derived from an EMBL/GenBank/DDBJ whole genome shotgun (WGS) entry which is preliminary data.</text>
</comment>
<keyword evidence="1" id="KW-0472">Membrane</keyword>
<keyword evidence="1" id="KW-1133">Transmembrane helix</keyword>
<dbReference type="RefSeq" id="WP_046305849.1">
    <property type="nucleotide sequence ID" value="NZ_CAMKYX010000019.1"/>
</dbReference>
<organism evidence="2 3">
    <name type="scientific">Lactobacillus apis</name>
    <dbReference type="NCBI Taxonomy" id="303541"/>
    <lineage>
        <taxon>Bacteria</taxon>
        <taxon>Bacillati</taxon>
        <taxon>Bacillota</taxon>
        <taxon>Bacilli</taxon>
        <taxon>Lactobacillales</taxon>
        <taxon>Lactobacillaceae</taxon>
        <taxon>Lactobacillus</taxon>
    </lineage>
</organism>
<evidence type="ECO:0000313" key="2">
    <source>
        <dbReference type="EMBL" id="KJY62120.1"/>
    </source>
</evidence>
<feature type="transmembrane region" description="Helical" evidence="1">
    <location>
        <begin position="53"/>
        <end position="75"/>
    </location>
</feature>
<protein>
    <submittedName>
        <fullName evidence="2">Uncharacterized protein</fullName>
    </submittedName>
</protein>
<evidence type="ECO:0000313" key="3">
    <source>
        <dbReference type="Proteomes" id="UP000033682"/>
    </source>
</evidence>
<evidence type="ECO:0000256" key="1">
    <source>
        <dbReference type="SAM" id="Phobius"/>
    </source>
</evidence>
<gene>
    <name evidence="2" type="ORF">JF72_01010</name>
</gene>
<dbReference type="EMBL" id="JXLG01000003">
    <property type="protein sequence ID" value="KJY62120.1"/>
    <property type="molecule type" value="Genomic_DNA"/>
</dbReference>
<accession>A0A0F4LU30</accession>
<keyword evidence="1" id="KW-0812">Transmembrane</keyword>
<feature type="transmembrane region" description="Helical" evidence="1">
    <location>
        <begin position="82"/>
        <end position="106"/>
    </location>
</feature>
<name>A0A0F4LU30_9LACO</name>